<dbReference type="RefSeq" id="WP_345581945.1">
    <property type="nucleotide sequence ID" value="NZ_BAABLV010000027.1"/>
</dbReference>
<name>A0ABP9FDD3_9ACTN</name>
<organism evidence="1 2">
    <name type="scientific">Tessaracoccus lubricantis</name>
    <dbReference type="NCBI Taxonomy" id="545543"/>
    <lineage>
        <taxon>Bacteria</taxon>
        <taxon>Bacillati</taxon>
        <taxon>Actinomycetota</taxon>
        <taxon>Actinomycetes</taxon>
        <taxon>Propionibacteriales</taxon>
        <taxon>Propionibacteriaceae</taxon>
        <taxon>Tessaracoccus</taxon>
    </lineage>
</organism>
<proteinExistence type="predicted"/>
<evidence type="ECO:0008006" key="3">
    <source>
        <dbReference type="Google" id="ProtNLM"/>
    </source>
</evidence>
<sequence length="282" mass="32362">MRRVRRPKAPPSSSEKATLDERETILRYYEHWDGRTPYPSDKYKAYRAKDVRPALTEAFFGKCAYCETYYASTQQMAIEHYRPKGAVKIDGALVPPGYYWLASEWTNLLPSCTDCNSARGQELPGSVERTVGKANAFPLASEASRAKAPGEEHHEKRLVLHPYLDFPERHLTFTWGTGTIEDGWISPRRRSRKGAATIEVCGLQRRGLRRARRERLDLLQAHLRSALDAQRNVQRHPDDDELVQQLTQRIADIRQFTNDEAPYAAMCREVVDDFFEHQLGIG</sequence>
<evidence type="ECO:0000313" key="2">
    <source>
        <dbReference type="Proteomes" id="UP001501521"/>
    </source>
</evidence>
<comment type="caution">
    <text evidence="1">The sequence shown here is derived from an EMBL/GenBank/DDBJ whole genome shotgun (WGS) entry which is preliminary data.</text>
</comment>
<reference evidence="2" key="1">
    <citation type="journal article" date="2019" name="Int. J. Syst. Evol. Microbiol.">
        <title>The Global Catalogue of Microorganisms (GCM) 10K type strain sequencing project: providing services to taxonomists for standard genome sequencing and annotation.</title>
        <authorList>
            <consortium name="The Broad Institute Genomics Platform"/>
            <consortium name="The Broad Institute Genome Sequencing Center for Infectious Disease"/>
            <person name="Wu L."/>
            <person name="Ma J."/>
        </authorList>
    </citation>
    <scope>NUCLEOTIDE SEQUENCE [LARGE SCALE GENOMIC DNA]</scope>
    <source>
        <strain evidence="2">JCM 19125</strain>
    </source>
</reference>
<gene>
    <name evidence="1" type="ORF">GCM10025789_17450</name>
</gene>
<dbReference type="Gene3D" id="1.10.30.50">
    <property type="match status" value="1"/>
</dbReference>
<protein>
    <recommendedName>
        <fullName evidence="3">TIGR02646 family protein</fullName>
    </recommendedName>
</protein>
<dbReference type="EMBL" id="BAABLV010000027">
    <property type="protein sequence ID" value="GAA4899690.1"/>
    <property type="molecule type" value="Genomic_DNA"/>
</dbReference>
<accession>A0ABP9FDD3</accession>
<dbReference type="Proteomes" id="UP001501521">
    <property type="component" value="Unassembled WGS sequence"/>
</dbReference>
<evidence type="ECO:0000313" key="1">
    <source>
        <dbReference type="EMBL" id="GAA4899690.1"/>
    </source>
</evidence>
<keyword evidence="2" id="KW-1185">Reference proteome</keyword>